<dbReference type="SUPFAM" id="SSF53850">
    <property type="entry name" value="Periplasmic binding protein-like II"/>
    <property type="match status" value="1"/>
</dbReference>
<gene>
    <name evidence="6" type="ORF">SAMN05216481_104354</name>
</gene>
<evidence type="ECO:0000259" key="5">
    <source>
        <dbReference type="Pfam" id="PF00496"/>
    </source>
</evidence>
<dbReference type="GO" id="GO:0015833">
    <property type="term" value="P:peptide transport"/>
    <property type="evidence" value="ECO:0007669"/>
    <property type="project" value="TreeGrafter"/>
</dbReference>
<keyword evidence="3" id="KW-0813">Transport</keyword>
<dbReference type="InterPro" id="IPR000914">
    <property type="entry name" value="SBP_5_dom"/>
</dbReference>
<reference evidence="6 7" key="1">
    <citation type="submission" date="2016-10" db="EMBL/GenBank/DDBJ databases">
        <authorList>
            <person name="de Groot N.N."/>
        </authorList>
    </citation>
    <scope>NUCLEOTIDE SEQUENCE [LARGE SCALE GENOMIC DNA]</scope>
    <source>
        <strain evidence="6 7">CGMCC 4.3519</strain>
    </source>
</reference>
<evidence type="ECO:0000313" key="7">
    <source>
        <dbReference type="Proteomes" id="UP000199055"/>
    </source>
</evidence>
<dbReference type="InterPro" id="IPR030678">
    <property type="entry name" value="Peptide/Ni-bd"/>
</dbReference>
<dbReference type="PANTHER" id="PTHR30290:SF10">
    <property type="entry name" value="PERIPLASMIC OLIGOPEPTIDE-BINDING PROTEIN-RELATED"/>
    <property type="match status" value="1"/>
</dbReference>
<dbReference type="GO" id="GO:1904680">
    <property type="term" value="F:peptide transmembrane transporter activity"/>
    <property type="evidence" value="ECO:0007669"/>
    <property type="project" value="TreeGrafter"/>
</dbReference>
<dbReference type="GO" id="GO:0030313">
    <property type="term" value="C:cell envelope"/>
    <property type="evidence" value="ECO:0007669"/>
    <property type="project" value="UniProtKB-SubCell"/>
</dbReference>
<organism evidence="6 7">
    <name type="scientific">Streptomyces radiopugnans</name>
    <dbReference type="NCBI Taxonomy" id="403935"/>
    <lineage>
        <taxon>Bacteria</taxon>
        <taxon>Bacillati</taxon>
        <taxon>Actinomycetota</taxon>
        <taxon>Actinomycetes</taxon>
        <taxon>Kitasatosporales</taxon>
        <taxon>Streptomycetaceae</taxon>
        <taxon>Streptomyces</taxon>
    </lineage>
</organism>
<dbReference type="GO" id="GO:0043190">
    <property type="term" value="C:ATP-binding cassette (ABC) transporter complex"/>
    <property type="evidence" value="ECO:0007669"/>
    <property type="project" value="InterPro"/>
</dbReference>
<evidence type="ECO:0000313" key="6">
    <source>
        <dbReference type="EMBL" id="SEQ18552.1"/>
    </source>
</evidence>
<dbReference type="PIRSF" id="PIRSF002741">
    <property type="entry name" value="MppA"/>
    <property type="match status" value="1"/>
</dbReference>
<evidence type="ECO:0000256" key="2">
    <source>
        <dbReference type="ARBA" id="ARBA00005695"/>
    </source>
</evidence>
<protein>
    <submittedName>
        <fullName evidence="6">Peptide/nickel transport system substrate-binding protein</fullName>
    </submittedName>
</protein>
<dbReference type="InterPro" id="IPR039424">
    <property type="entry name" value="SBP_5"/>
</dbReference>
<dbReference type="GO" id="GO:0042597">
    <property type="term" value="C:periplasmic space"/>
    <property type="evidence" value="ECO:0007669"/>
    <property type="project" value="UniProtKB-ARBA"/>
</dbReference>
<dbReference type="Gene3D" id="3.40.190.10">
    <property type="entry name" value="Periplasmic binding protein-like II"/>
    <property type="match status" value="1"/>
</dbReference>
<name>A0A1H9DYY0_9ACTN</name>
<comment type="similarity">
    <text evidence="2">Belongs to the bacterial solute-binding protein 5 family.</text>
</comment>
<keyword evidence="7" id="KW-1185">Reference proteome</keyword>
<dbReference type="FunFam" id="3.10.105.10:FF:000012">
    <property type="entry name" value="Peptide/nickel transport system substrate-binding protein"/>
    <property type="match status" value="1"/>
</dbReference>
<feature type="domain" description="Solute-binding protein family 5" evidence="5">
    <location>
        <begin position="77"/>
        <end position="441"/>
    </location>
</feature>
<dbReference type="PROSITE" id="PS51257">
    <property type="entry name" value="PROKAR_LIPOPROTEIN"/>
    <property type="match status" value="1"/>
</dbReference>
<dbReference type="Pfam" id="PF00496">
    <property type="entry name" value="SBP_bac_5"/>
    <property type="match status" value="1"/>
</dbReference>
<keyword evidence="4" id="KW-0732">Signal</keyword>
<dbReference type="STRING" id="403935.SAMN05216481_104354"/>
<dbReference type="Proteomes" id="UP000199055">
    <property type="component" value="Unassembled WGS sequence"/>
</dbReference>
<comment type="subcellular location">
    <subcellularLocation>
        <location evidence="1">Cell envelope</location>
    </subcellularLocation>
</comment>
<dbReference type="PANTHER" id="PTHR30290">
    <property type="entry name" value="PERIPLASMIC BINDING COMPONENT OF ABC TRANSPORTER"/>
    <property type="match status" value="1"/>
</dbReference>
<sequence>MFSQNKPLKGAVVLVTATLLAGCGSLLGDGESEEAIVVGTTSTPSVLDPAGAWDGSWELYRNIYQTLLHFPSSSGTPEPDAAQRCGFTDTVSSVYRCVLKKDLTFSNGNVLDAEAVKYSIERTLEIKAPTGPAQLLQSIDRIETSGERTIIFHLKRPDATFPLVLATPAASIVDPAAYPADRLLESDKVSGSGPYLLDGYKEDERAELVRNQKYKGSAEVKNNAVTVRYFKDSAKMVEQLKSGEVDLTYRGLTPEQIDDFGKNRSDHPDIKLNEVYGTEIRYLVFNPHHESVAEPAVRRAVAQVIDRKALVRNVYKRTAAPLYSMVPGGITGHTSAFYEEYGEPSVEAARTTLGQAGIEGKVKLTLWYTTDRYGATTAEEFAEIERQLEASGLFDVTLEGREWREFQEGITEEKYPVFGRGWFPDFPDADNYISPFVGKENALGTPYEHKVLTGTLLPKSRKESDRGAASAAFTQAQKILAEDVRLLPLWQGKLYIAAHKDIAGVEWSIDSSTIMRLWELDRKKSW</sequence>
<dbReference type="RefSeq" id="WP_093658447.1">
    <property type="nucleotide sequence ID" value="NZ_FOET01000004.1"/>
</dbReference>
<proteinExistence type="inferred from homology"/>
<evidence type="ECO:0000256" key="1">
    <source>
        <dbReference type="ARBA" id="ARBA00004196"/>
    </source>
</evidence>
<dbReference type="EMBL" id="FOET01000004">
    <property type="protein sequence ID" value="SEQ18552.1"/>
    <property type="molecule type" value="Genomic_DNA"/>
</dbReference>
<evidence type="ECO:0000256" key="3">
    <source>
        <dbReference type="ARBA" id="ARBA00022448"/>
    </source>
</evidence>
<dbReference type="AlphaFoldDB" id="A0A1H9DYY0"/>
<accession>A0A1H9DYY0</accession>
<evidence type="ECO:0000256" key="4">
    <source>
        <dbReference type="ARBA" id="ARBA00022729"/>
    </source>
</evidence>
<dbReference type="Gene3D" id="3.10.105.10">
    <property type="entry name" value="Dipeptide-binding Protein, Domain 3"/>
    <property type="match status" value="1"/>
</dbReference>